<dbReference type="InterPro" id="IPR002192">
    <property type="entry name" value="PPDK_AMP/ATP-bd"/>
</dbReference>
<name>A0A1V0SGR7_9VIRU</name>
<dbReference type="NCBIfam" id="TIGR01445">
    <property type="entry name" value="intein_Nterm"/>
    <property type="match status" value="1"/>
</dbReference>
<dbReference type="SUPFAM" id="SSF51294">
    <property type="entry name" value="Hedgehog/intein (Hint) domain"/>
    <property type="match status" value="1"/>
</dbReference>
<evidence type="ECO:0000256" key="4">
    <source>
        <dbReference type="ARBA" id="ARBA00007837"/>
    </source>
</evidence>
<dbReference type="InterPro" id="IPR015813">
    <property type="entry name" value="Pyrv/PenolPyrv_kinase-like_dom"/>
</dbReference>
<dbReference type="UniPathway" id="UPA00138"/>
<evidence type="ECO:0000256" key="1">
    <source>
        <dbReference type="ARBA" id="ARBA00001946"/>
    </source>
</evidence>
<dbReference type="Gene3D" id="3.50.30.10">
    <property type="entry name" value="Phosphohistidine domain"/>
    <property type="match status" value="2"/>
</dbReference>
<evidence type="ECO:0000256" key="3">
    <source>
        <dbReference type="ARBA" id="ARBA00004742"/>
    </source>
</evidence>
<gene>
    <name evidence="15" type="ORF">Hokovirus_3_189</name>
</gene>
<comment type="catalytic activity">
    <reaction evidence="13">
        <text>pyruvate + ATP + H2O = phosphoenolpyruvate + AMP + phosphate + 2 H(+)</text>
        <dbReference type="Rhea" id="RHEA:11364"/>
        <dbReference type="ChEBI" id="CHEBI:15361"/>
        <dbReference type="ChEBI" id="CHEBI:15377"/>
        <dbReference type="ChEBI" id="CHEBI:15378"/>
        <dbReference type="ChEBI" id="CHEBI:30616"/>
        <dbReference type="ChEBI" id="CHEBI:43474"/>
        <dbReference type="ChEBI" id="CHEBI:58702"/>
        <dbReference type="ChEBI" id="CHEBI:456215"/>
        <dbReference type="EC" id="2.7.9.2"/>
    </reaction>
</comment>
<evidence type="ECO:0000256" key="8">
    <source>
        <dbReference type="ARBA" id="ARBA00022741"/>
    </source>
</evidence>
<dbReference type="EMBL" id="KY684105">
    <property type="protein sequence ID" value="ARF10916.1"/>
    <property type="molecule type" value="Genomic_DNA"/>
</dbReference>
<dbReference type="CDD" id="cd00081">
    <property type="entry name" value="Hint"/>
    <property type="match status" value="1"/>
</dbReference>
<protein>
    <recommendedName>
        <fullName evidence="5">pyruvate, water dikinase</fullName>
        <ecNumber evidence="5">2.7.9.2</ecNumber>
    </recommendedName>
    <alternativeName>
        <fullName evidence="12">Pyruvate, water dikinase</fullName>
    </alternativeName>
</protein>
<dbReference type="InterPro" id="IPR006319">
    <property type="entry name" value="PEP_synth"/>
</dbReference>
<dbReference type="GO" id="GO:0006094">
    <property type="term" value="P:gluconeogenesis"/>
    <property type="evidence" value="ECO:0007669"/>
    <property type="project" value="UniProtKB-UniPathway"/>
</dbReference>
<evidence type="ECO:0000256" key="6">
    <source>
        <dbReference type="ARBA" id="ARBA00022679"/>
    </source>
</evidence>
<keyword evidence="11" id="KW-0460">Magnesium</keyword>
<dbReference type="EC" id="2.7.9.2" evidence="5"/>
<evidence type="ECO:0000256" key="13">
    <source>
        <dbReference type="ARBA" id="ARBA00047700"/>
    </source>
</evidence>
<dbReference type="PANTHER" id="PTHR43030">
    <property type="entry name" value="PHOSPHOENOLPYRUVATE SYNTHASE"/>
    <property type="match status" value="1"/>
</dbReference>
<comment type="pathway">
    <text evidence="3">Carbohydrate biosynthesis; gluconeogenesis.</text>
</comment>
<keyword evidence="7" id="KW-0479">Metal-binding</keyword>
<comment type="function">
    <text evidence="2">Catalyzes the phosphorylation of pyruvate to phosphoenolpyruvate.</text>
</comment>
<dbReference type="InterPro" id="IPR030934">
    <property type="entry name" value="Intein_C"/>
</dbReference>
<dbReference type="InterPro" id="IPR023151">
    <property type="entry name" value="PEP_util_CS"/>
</dbReference>
<dbReference type="Pfam" id="PF00391">
    <property type="entry name" value="PEP-utilizers"/>
    <property type="match status" value="1"/>
</dbReference>
<keyword evidence="10" id="KW-0067">ATP-binding</keyword>
<dbReference type="Gene3D" id="3.20.20.60">
    <property type="entry name" value="Phosphoenolpyruvate-binding domains"/>
    <property type="match status" value="1"/>
</dbReference>
<reference evidence="15" key="1">
    <citation type="journal article" date="2017" name="Science">
        <title>Giant viruses with an expanded complement of translation system components.</title>
        <authorList>
            <person name="Schulz F."/>
            <person name="Yutin N."/>
            <person name="Ivanova N.N."/>
            <person name="Ortega D.R."/>
            <person name="Lee T.K."/>
            <person name="Vierheilig J."/>
            <person name="Daims H."/>
            <person name="Horn M."/>
            <person name="Wagner M."/>
            <person name="Jensen G.J."/>
            <person name="Kyrpides N.C."/>
            <person name="Koonin E.V."/>
            <person name="Woyke T."/>
        </authorList>
    </citation>
    <scope>NUCLEOTIDE SEQUENCE</scope>
    <source>
        <strain evidence="15">HKV1</strain>
    </source>
</reference>
<dbReference type="InterPro" id="IPR008279">
    <property type="entry name" value="PEP-util_enz_mobile_dom"/>
</dbReference>
<evidence type="ECO:0000256" key="9">
    <source>
        <dbReference type="ARBA" id="ARBA00022777"/>
    </source>
</evidence>
<dbReference type="SUPFAM" id="SSF52009">
    <property type="entry name" value="Phosphohistidine domain"/>
    <property type="match status" value="2"/>
</dbReference>
<dbReference type="InterPro" id="IPR036637">
    <property type="entry name" value="Phosphohistidine_dom_sf"/>
</dbReference>
<dbReference type="NCBIfam" id="TIGR01443">
    <property type="entry name" value="intein_Cterm"/>
    <property type="match status" value="1"/>
</dbReference>
<dbReference type="GO" id="GO:0046872">
    <property type="term" value="F:metal ion binding"/>
    <property type="evidence" value="ECO:0007669"/>
    <property type="project" value="UniProtKB-KW"/>
</dbReference>
<dbReference type="Gene3D" id="2.170.16.10">
    <property type="entry name" value="Hedgehog/Intein (Hint) domain"/>
    <property type="match status" value="1"/>
</dbReference>
<dbReference type="InterPro" id="IPR006141">
    <property type="entry name" value="Intein_N"/>
</dbReference>
<evidence type="ECO:0000256" key="12">
    <source>
        <dbReference type="ARBA" id="ARBA00033470"/>
    </source>
</evidence>
<dbReference type="InterPro" id="IPR040442">
    <property type="entry name" value="Pyrv_kinase-like_dom_sf"/>
</dbReference>
<dbReference type="GO" id="GO:0005524">
    <property type="term" value="F:ATP binding"/>
    <property type="evidence" value="ECO:0007669"/>
    <property type="project" value="UniProtKB-KW"/>
</dbReference>
<dbReference type="Pfam" id="PF01326">
    <property type="entry name" value="PPDK_N"/>
    <property type="match status" value="1"/>
</dbReference>
<feature type="domain" description="Hint" evidence="14">
    <location>
        <begin position="410"/>
        <end position="507"/>
    </location>
</feature>
<evidence type="ECO:0000313" key="15">
    <source>
        <dbReference type="EMBL" id="ARF10916.1"/>
    </source>
</evidence>
<dbReference type="Pfam" id="PF02896">
    <property type="entry name" value="PEP-utilizers_C"/>
    <property type="match status" value="1"/>
</dbReference>
<dbReference type="InterPro" id="IPR036844">
    <property type="entry name" value="Hint_dom_sf"/>
</dbReference>
<dbReference type="PROSITE" id="PS50817">
    <property type="entry name" value="INTEIN_N_TER"/>
    <property type="match status" value="1"/>
</dbReference>
<proteinExistence type="inferred from homology"/>
<keyword evidence="6" id="KW-0808">Transferase</keyword>
<dbReference type="PANTHER" id="PTHR43030:SF1">
    <property type="entry name" value="PHOSPHOENOLPYRUVATE SYNTHASE"/>
    <property type="match status" value="1"/>
</dbReference>
<dbReference type="Gene3D" id="3.30.1490.20">
    <property type="entry name" value="ATP-grasp fold, A domain"/>
    <property type="match status" value="1"/>
</dbReference>
<keyword evidence="15" id="KW-0670">Pyruvate</keyword>
<dbReference type="InterPro" id="IPR003587">
    <property type="entry name" value="Hint_dom_N"/>
</dbReference>
<accession>A0A1V0SGR7</accession>
<dbReference type="GO" id="GO:0008986">
    <property type="term" value="F:pyruvate, water dikinase activity"/>
    <property type="evidence" value="ECO:0007669"/>
    <property type="project" value="UniProtKB-EC"/>
</dbReference>
<evidence type="ECO:0000256" key="7">
    <source>
        <dbReference type="ARBA" id="ARBA00022723"/>
    </source>
</evidence>
<dbReference type="GO" id="GO:0016539">
    <property type="term" value="P:intein-mediated protein splicing"/>
    <property type="evidence" value="ECO:0007669"/>
    <property type="project" value="InterPro"/>
</dbReference>
<evidence type="ECO:0000259" key="14">
    <source>
        <dbReference type="SMART" id="SM00306"/>
    </source>
</evidence>
<keyword evidence="8" id="KW-0547">Nucleotide-binding</keyword>
<evidence type="ECO:0000256" key="11">
    <source>
        <dbReference type="ARBA" id="ARBA00022842"/>
    </source>
</evidence>
<evidence type="ECO:0000256" key="2">
    <source>
        <dbReference type="ARBA" id="ARBA00002988"/>
    </source>
</evidence>
<sequence>MYLVKLNKIGIKDINLVGGKSSSLGEMIQNLPHVKIPPGFALTTKYYEKFIKHNNLKKTIKNLLKRIDYNDLNSLNYYGNLIRKNIINAEMPLKYISNILDYYKELGNNVSVAVRSSSTAEDLEMASFAGQQDTYLNVVGIDNILFAVKKCFASLYTDRAISYRNELNYNLPLPLTISVCIQQMVRSDKGCSGVAFSLDPESGFKDVIVINGSYGLGESIVQGHVLPDEFIVYKNTLSKGYNAIIDKKLGVKNQKTIYRDTNSNDSNNGIEQIAIIDNKTFCLEDPIIIQLSNWIMDIEKYYNKPMDIEWAYDNEKLYIVQARPETIHSNKQVKNHITEHVMEKHNIKPILTGVAVGNKITSGEIKIIESITDTDIVFNEGDVLVTDITDPDWEPLMKKASAIITNKGGRTCFDGETMVLTNKGIIKMCDLFNKKEDILVPSINRTTLKIEWKMIEHVMKKNSQTIRVYINNDKSNYLDLTEDHKMINIIDNEINDISITEIIKTNNTLTCLKYLPKCINYNLSKNEIYNKLEILISKYVKDIKYDNVSLEIDNFEIIQELIYLCLRLRIKYNIIEKLNNYTCILSNIGFNDYYSMNVDSDFNISDNWVYNLTVEDNHNYVVLTNNYCPILVNNCHASIIARELGINALVGTKNGSTILTNYINNNNDKNITVSCAEGEIGFVYPGLIPYTQNDTDINNLPLVKTKIMLNIASPVNVFKYAMYPQISGVGLVREEFIINNYIQIHPLALINYNKLDKATQNEINNIVNLNVNSYTEYYINKLSYGIARIAATFYPNDVIVRFSDFKSNEYRNLLGGIFFEPNEENPMIGWRGASRYYSEDFIEAFKLECKAIYQVRNIMGLTNVIVMIPFCRTVKECKNIIEIMKSEGLNREDGLKVYIMCEIPSNVILASKFCKYVDGFSIGSNDLTQLTLGLDRDSELVSHIYKETDKSVKYMIKKAIKTCKKHDVKIGICGQGPSDNPKFAQFLVKQGIDSISVVPDSLIKTILAISEVEKNM</sequence>
<comment type="similarity">
    <text evidence="4">Belongs to the PEP-utilizing enzyme family.</text>
</comment>
<dbReference type="SUPFAM" id="SSF56059">
    <property type="entry name" value="Glutathione synthetase ATP-binding domain-like"/>
    <property type="match status" value="1"/>
</dbReference>
<comment type="cofactor">
    <cofactor evidence="1">
        <name>Mg(2+)</name>
        <dbReference type="ChEBI" id="CHEBI:18420"/>
    </cofactor>
</comment>
<dbReference type="SUPFAM" id="SSF51621">
    <property type="entry name" value="Phosphoenolpyruvate/pyruvate domain"/>
    <property type="match status" value="1"/>
</dbReference>
<dbReference type="InterPro" id="IPR013815">
    <property type="entry name" value="ATP_grasp_subdomain_1"/>
</dbReference>
<dbReference type="Gene3D" id="3.30.470.20">
    <property type="entry name" value="ATP-grasp fold, B domain"/>
    <property type="match status" value="1"/>
</dbReference>
<dbReference type="FunFam" id="3.30.1490.20:FF:000010">
    <property type="entry name" value="Phosphoenolpyruvate synthase"/>
    <property type="match status" value="1"/>
</dbReference>
<dbReference type="PROSITE" id="PS00742">
    <property type="entry name" value="PEP_ENZYMES_2"/>
    <property type="match status" value="1"/>
</dbReference>
<keyword evidence="9 15" id="KW-0418">Kinase</keyword>
<organism evidence="15">
    <name type="scientific">Hokovirus HKV1</name>
    <dbReference type="NCBI Taxonomy" id="1977638"/>
    <lineage>
        <taxon>Viruses</taxon>
        <taxon>Varidnaviria</taxon>
        <taxon>Bamfordvirae</taxon>
        <taxon>Nucleocytoviricota</taxon>
        <taxon>Megaviricetes</taxon>
        <taxon>Imitervirales</taxon>
        <taxon>Mimiviridae</taxon>
        <taxon>Klosneuvirinae</taxon>
        <taxon>Hokovirus</taxon>
    </lineage>
</organism>
<dbReference type="InterPro" id="IPR000121">
    <property type="entry name" value="PEP_util_C"/>
</dbReference>
<dbReference type="SMART" id="SM00306">
    <property type="entry name" value="HintN"/>
    <property type="match status" value="1"/>
</dbReference>
<dbReference type="PROSITE" id="PS50818">
    <property type="entry name" value="INTEIN_C_TER"/>
    <property type="match status" value="1"/>
</dbReference>
<evidence type="ECO:0000256" key="10">
    <source>
        <dbReference type="ARBA" id="ARBA00022840"/>
    </source>
</evidence>
<evidence type="ECO:0000256" key="5">
    <source>
        <dbReference type="ARBA" id="ARBA00011996"/>
    </source>
</evidence>